<evidence type="ECO:0000313" key="2">
    <source>
        <dbReference type="Proteomes" id="UP000059542"/>
    </source>
</evidence>
<keyword evidence="2" id="KW-1185">Reference proteome</keyword>
<dbReference type="AlphaFoldDB" id="A0A0U4BSZ6"/>
<evidence type="ECO:0000313" key="1">
    <source>
        <dbReference type="EMBL" id="ALW86535.1"/>
    </source>
</evidence>
<accession>A0A0U4BSZ6</accession>
<dbReference type="Proteomes" id="UP000059542">
    <property type="component" value="Chromosome"/>
</dbReference>
<dbReference type="STRING" id="1411621.AUC43_16470"/>
<protein>
    <recommendedName>
        <fullName evidence="3">DUF4249 domain-containing protein</fullName>
    </recommendedName>
</protein>
<proteinExistence type="predicted"/>
<dbReference type="InterPro" id="IPR025345">
    <property type="entry name" value="DUF4249"/>
</dbReference>
<dbReference type="KEGG" id="hyg:AUC43_16470"/>
<gene>
    <name evidence="1" type="ORF">AUC43_16470</name>
</gene>
<sequence>MLLSNLASKKLVNIPNMIIVNKSAVYLLAFLALAGCGKLQNNIDVPLPSYSAELVVECYLEPGQVPSLAVTTSVPYLSAALPQVPTDVTVSLTMPNGTVVPLPFKPNYAALVDTSSGQKFHSHIGRDPLVARPGDVFKLDVRDTQGRHVTSTTTMLPPVPIDSVEYKFNDKTGAERKAYFLTSFRDPPTADDCYRLQLHKGNPAKGALQKQPEVDNSFEDRLLNGKPFVVGTTYRFLSGDTVTATLYHTDAAFYRFRQSIRDARGANGNPFAQPSAIYSNVQGGVGIFSVLSGTHMTKIIK</sequence>
<name>A0A0U4BSZ6_9BACT</name>
<evidence type="ECO:0008006" key="3">
    <source>
        <dbReference type="Google" id="ProtNLM"/>
    </source>
</evidence>
<reference evidence="1 2" key="1">
    <citation type="submission" date="2015-12" db="EMBL/GenBank/DDBJ databases">
        <authorList>
            <person name="Shamseldin A."/>
            <person name="Moawad H."/>
            <person name="Abd El-Rahim W.M."/>
            <person name="Sadowsky M.J."/>
        </authorList>
    </citation>
    <scope>NUCLEOTIDE SEQUENCE [LARGE SCALE GENOMIC DNA]</scope>
    <source>
        <strain evidence="1 2">DG5B</strain>
    </source>
</reference>
<organism evidence="1 2">
    <name type="scientific">Hymenobacter sedentarius</name>
    <dbReference type="NCBI Taxonomy" id="1411621"/>
    <lineage>
        <taxon>Bacteria</taxon>
        <taxon>Pseudomonadati</taxon>
        <taxon>Bacteroidota</taxon>
        <taxon>Cytophagia</taxon>
        <taxon>Cytophagales</taxon>
        <taxon>Hymenobacteraceae</taxon>
        <taxon>Hymenobacter</taxon>
    </lineage>
</organism>
<dbReference type="EMBL" id="CP013909">
    <property type="protein sequence ID" value="ALW86535.1"/>
    <property type="molecule type" value="Genomic_DNA"/>
</dbReference>
<dbReference type="Pfam" id="PF14054">
    <property type="entry name" value="DUF4249"/>
    <property type="match status" value="1"/>
</dbReference>